<evidence type="ECO:0000256" key="3">
    <source>
        <dbReference type="ARBA" id="ARBA00023709"/>
    </source>
</evidence>
<evidence type="ECO:0000313" key="6">
    <source>
        <dbReference type="EMBL" id="GAF44284.1"/>
    </source>
</evidence>
<proteinExistence type="inferred from homology"/>
<keyword evidence="7" id="KW-1185">Reference proteome</keyword>
<comment type="similarity">
    <text evidence="5">Belongs to the enoyl-CoA hydratase/isomerase family.</text>
</comment>
<dbReference type="CDD" id="cd06558">
    <property type="entry name" value="crotonase-like"/>
    <property type="match status" value="1"/>
</dbReference>
<evidence type="ECO:0000256" key="4">
    <source>
        <dbReference type="ARBA" id="ARBA00023717"/>
    </source>
</evidence>
<accession>X0PNP2</accession>
<keyword evidence="2" id="KW-0443">Lipid metabolism</keyword>
<dbReference type="GO" id="GO:0004300">
    <property type="term" value="F:enoyl-CoA hydratase activity"/>
    <property type="evidence" value="ECO:0007669"/>
    <property type="project" value="UniProtKB-EC"/>
</dbReference>
<dbReference type="InterPro" id="IPR018376">
    <property type="entry name" value="Enoyl-CoA_hyd/isom_CS"/>
</dbReference>
<dbReference type="InterPro" id="IPR029045">
    <property type="entry name" value="ClpP/crotonase-like_dom_sf"/>
</dbReference>
<dbReference type="Pfam" id="PF00378">
    <property type="entry name" value="ECH_1"/>
    <property type="match status" value="1"/>
</dbReference>
<evidence type="ECO:0000256" key="2">
    <source>
        <dbReference type="ARBA" id="ARBA00022832"/>
    </source>
</evidence>
<evidence type="ECO:0000256" key="1">
    <source>
        <dbReference type="ARBA" id="ARBA00002994"/>
    </source>
</evidence>
<evidence type="ECO:0000313" key="7">
    <source>
        <dbReference type="Proteomes" id="UP000019491"/>
    </source>
</evidence>
<organism evidence="6 7">
    <name type="scientific">Rhodococcus wratislaviensis NBRC 100605</name>
    <dbReference type="NCBI Taxonomy" id="1219028"/>
    <lineage>
        <taxon>Bacteria</taxon>
        <taxon>Bacillati</taxon>
        <taxon>Actinomycetota</taxon>
        <taxon>Actinomycetes</taxon>
        <taxon>Mycobacteriales</taxon>
        <taxon>Nocardiaceae</taxon>
        <taxon>Rhodococcus</taxon>
    </lineage>
</organism>
<comment type="catalytic activity">
    <reaction evidence="4">
        <text>a 4-saturated-(3S)-3-hydroxyacyl-CoA = a (3E)-enoyl-CoA + H2O</text>
        <dbReference type="Rhea" id="RHEA:20724"/>
        <dbReference type="ChEBI" id="CHEBI:15377"/>
        <dbReference type="ChEBI" id="CHEBI:58521"/>
        <dbReference type="ChEBI" id="CHEBI:137480"/>
        <dbReference type="EC" id="4.2.1.17"/>
    </reaction>
</comment>
<reference evidence="6 7" key="1">
    <citation type="submission" date="2014-02" db="EMBL/GenBank/DDBJ databases">
        <title>Whole genome shotgun sequence of Rhodococcus wratislaviensis NBRC 100605.</title>
        <authorList>
            <person name="Hosoyama A."/>
            <person name="Tsuchikane K."/>
            <person name="Yoshida I."/>
            <person name="Ohji S."/>
            <person name="Ichikawa N."/>
            <person name="Yamazoe A."/>
            <person name="Fujita N."/>
        </authorList>
    </citation>
    <scope>NUCLEOTIDE SEQUENCE [LARGE SCALE GENOMIC DNA]</scope>
    <source>
        <strain evidence="6 7">NBRC 100605</strain>
    </source>
</reference>
<sequence length="295" mass="32092">MTHPPYDSFTTLKVEDLGRIVIATVDNPPLHLLTRHLVEDLDTFTRHVSADPDALVVVLKSRDPDIFITHNDFANLYRMQPAEIPASVGEVGLNHMHEICERLRTMNKITIAQVEGRASGGGAAMVMACDMKFGAIGKAVFNTMSVPIGSVPGGGASQYLPRLVGRSRAIELIMGGFDLDALTAERWGYLNRALPPVEIDDFVSSTARRIAACPAEAVRLTKEVIALADGPIEDGLRQENFRLRRLMASSESLANVERFLAIGGETREGEMRLEALLGDVLSSSLSRTGEDPLAE</sequence>
<dbReference type="GO" id="GO:0006631">
    <property type="term" value="P:fatty acid metabolic process"/>
    <property type="evidence" value="ECO:0007669"/>
    <property type="project" value="UniProtKB-KW"/>
</dbReference>
<dbReference type="PROSITE" id="PS00166">
    <property type="entry name" value="ENOYL_COA_HYDRATASE"/>
    <property type="match status" value="1"/>
</dbReference>
<comment type="catalytic activity">
    <reaction evidence="3">
        <text>a (3S)-3-hydroxyacyl-CoA = a (2E)-enoyl-CoA + H2O</text>
        <dbReference type="Rhea" id="RHEA:16105"/>
        <dbReference type="ChEBI" id="CHEBI:15377"/>
        <dbReference type="ChEBI" id="CHEBI:57318"/>
        <dbReference type="ChEBI" id="CHEBI:58856"/>
        <dbReference type="EC" id="4.2.1.17"/>
    </reaction>
</comment>
<dbReference type="PANTHER" id="PTHR43459:SF1">
    <property type="entry name" value="EG:BACN32G11.4 PROTEIN"/>
    <property type="match status" value="1"/>
</dbReference>
<dbReference type="PANTHER" id="PTHR43459">
    <property type="entry name" value="ENOYL-COA HYDRATASE"/>
    <property type="match status" value="1"/>
</dbReference>
<keyword evidence="2" id="KW-0276">Fatty acid metabolism</keyword>
<comment type="function">
    <text evidence="1">Could possibly oxidize fatty acids using specific components.</text>
</comment>
<gene>
    <name evidence="6" type="ORF">RW1_012_01030</name>
</gene>
<comment type="caution">
    <text evidence="6">The sequence shown here is derived from an EMBL/GenBank/DDBJ whole genome shotgun (WGS) entry which is preliminary data.</text>
</comment>
<dbReference type="Gene3D" id="3.90.226.10">
    <property type="entry name" value="2-enoyl-CoA Hydratase, Chain A, domain 1"/>
    <property type="match status" value="1"/>
</dbReference>
<evidence type="ECO:0000256" key="5">
    <source>
        <dbReference type="RuleBase" id="RU003707"/>
    </source>
</evidence>
<dbReference type="SUPFAM" id="SSF52096">
    <property type="entry name" value="ClpP/crotonase"/>
    <property type="match status" value="1"/>
</dbReference>
<protein>
    <submittedName>
        <fullName evidence="6">Putative enoyl-CoA hydratase</fullName>
    </submittedName>
</protein>
<dbReference type="AlphaFoldDB" id="X0PNP2"/>
<dbReference type="InterPro" id="IPR001753">
    <property type="entry name" value="Enoyl-CoA_hydra/iso"/>
</dbReference>
<name>X0PNP2_RHOWR</name>
<dbReference type="EMBL" id="BAWF01000012">
    <property type="protein sequence ID" value="GAF44284.1"/>
    <property type="molecule type" value="Genomic_DNA"/>
</dbReference>
<dbReference type="Proteomes" id="UP000019491">
    <property type="component" value="Unassembled WGS sequence"/>
</dbReference>